<evidence type="ECO:0000313" key="2">
    <source>
        <dbReference type="Proteomes" id="UP001283361"/>
    </source>
</evidence>
<evidence type="ECO:0000313" key="1">
    <source>
        <dbReference type="EMBL" id="KAK3770243.1"/>
    </source>
</evidence>
<protein>
    <submittedName>
        <fullName evidence="1">Uncharacterized protein</fullName>
    </submittedName>
</protein>
<reference evidence="1" key="1">
    <citation type="journal article" date="2023" name="G3 (Bethesda)">
        <title>A reference genome for the long-term kleptoplast-retaining sea slug Elysia crispata morphotype clarki.</title>
        <authorList>
            <person name="Eastman K.E."/>
            <person name="Pendleton A.L."/>
            <person name="Shaikh M.A."/>
            <person name="Suttiyut T."/>
            <person name="Ogas R."/>
            <person name="Tomko P."/>
            <person name="Gavelis G."/>
            <person name="Widhalm J.R."/>
            <person name="Wisecaver J.H."/>
        </authorList>
    </citation>
    <scope>NUCLEOTIDE SEQUENCE</scope>
    <source>
        <strain evidence="1">ECLA1</strain>
    </source>
</reference>
<dbReference type="AlphaFoldDB" id="A0AAE0ZIT6"/>
<sequence length="76" mass="8642">MTLYIPICYEEAEDPTIPRGDSFVSWRMVNQRKITPALMTFSVLSSACQTKPGEQEWRSNLANETVDLISKAMKSE</sequence>
<gene>
    <name evidence="1" type="ORF">RRG08_016245</name>
</gene>
<dbReference type="Proteomes" id="UP001283361">
    <property type="component" value="Unassembled WGS sequence"/>
</dbReference>
<keyword evidence="2" id="KW-1185">Reference proteome</keyword>
<proteinExistence type="predicted"/>
<organism evidence="1 2">
    <name type="scientific">Elysia crispata</name>
    <name type="common">lettuce slug</name>
    <dbReference type="NCBI Taxonomy" id="231223"/>
    <lineage>
        <taxon>Eukaryota</taxon>
        <taxon>Metazoa</taxon>
        <taxon>Spiralia</taxon>
        <taxon>Lophotrochozoa</taxon>
        <taxon>Mollusca</taxon>
        <taxon>Gastropoda</taxon>
        <taxon>Heterobranchia</taxon>
        <taxon>Euthyneura</taxon>
        <taxon>Panpulmonata</taxon>
        <taxon>Sacoglossa</taxon>
        <taxon>Placobranchoidea</taxon>
        <taxon>Plakobranchidae</taxon>
        <taxon>Elysia</taxon>
    </lineage>
</organism>
<dbReference type="EMBL" id="JAWDGP010003860">
    <property type="protein sequence ID" value="KAK3770243.1"/>
    <property type="molecule type" value="Genomic_DNA"/>
</dbReference>
<name>A0AAE0ZIT6_9GAST</name>
<comment type="caution">
    <text evidence="1">The sequence shown here is derived from an EMBL/GenBank/DDBJ whole genome shotgun (WGS) entry which is preliminary data.</text>
</comment>
<accession>A0AAE0ZIT6</accession>